<name>A0A839Y142_9ACTN</name>
<evidence type="ECO:0000259" key="2">
    <source>
        <dbReference type="Pfam" id="PF02517"/>
    </source>
</evidence>
<accession>A0A839Y142</accession>
<dbReference type="RefSeq" id="WP_181428666.1">
    <property type="nucleotide sequence ID" value="NZ_JACIBU010000001.1"/>
</dbReference>
<dbReference type="Proteomes" id="UP000580718">
    <property type="component" value="Unassembled WGS sequence"/>
</dbReference>
<evidence type="ECO:0000313" key="3">
    <source>
        <dbReference type="EMBL" id="MBB3677650.1"/>
    </source>
</evidence>
<dbReference type="GO" id="GO:0004175">
    <property type="term" value="F:endopeptidase activity"/>
    <property type="evidence" value="ECO:0007669"/>
    <property type="project" value="UniProtKB-ARBA"/>
</dbReference>
<feature type="transmembrane region" description="Helical" evidence="1">
    <location>
        <begin position="74"/>
        <end position="100"/>
    </location>
</feature>
<evidence type="ECO:0000256" key="1">
    <source>
        <dbReference type="SAM" id="Phobius"/>
    </source>
</evidence>
<dbReference type="AlphaFoldDB" id="A0A839Y142"/>
<organism evidence="3 4">
    <name type="scientific">Modestobacter versicolor</name>
    <dbReference type="NCBI Taxonomy" id="429133"/>
    <lineage>
        <taxon>Bacteria</taxon>
        <taxon>Bacillati</taxon>
        <taxon>Actinomycetota</taxon>
        <taxon>Actinomycetes</taxon>
        <taxon>Geodermatophilales</taxon>
        <taxon>Geodermatophilaceae</taxon>
        <taxon>Modestobacter</taxon>
    </lineage>
</organism>
<keyword evidence="1" id="KW-0812">Transmembrane</keyword>
<keyword evidence="1" id="KW-0472">Membrane</keyword>
<dbReference type="GO" id="GO:0080120">
    <property type="term" value="P:CAAX-box protein maturation"/>
    <property type="evidence" value="ECO:0007669"/>
    <property type="project" value="UniProtKB-ARBA"/>
</dbReference>
<feature type="domain" description="CAAX prenyl protease 2/Lysostaphin resistance protein A-like" evidence="2">
    <location>
        <begin position="156"/>
        <end position="239"/>
    </location>
</feature>
<keyword evidence="1" id="KW-1133">Transmembrane helix</keyword>
<evidence type="ECO:0000313" key="4">
    <source>
        <dbReference type="Proteomes" id="UP000580718"/>
    </source>
</evidence>
<feature type="transmembrane region" description="Helical" evidence="1">
    <location>
        <begin position="112"/>
        <end position="133"/>
    </location>
</feature>
<dbReference type="Pfam" id="PF02517">
    <property type="entry name" value="Rce1-like"/>
    <property type="match status" value="1"/>
</dbReference>
<comment type="caution">
    <text evidence="3">The sequence shown here is derived from an EMBL/GenBank/DDBJ whole genome shotgun (WGS) entry which is preliminary data.</text>
</comment>
<gene>
    <name evidence="3" type="ORF">FHX36_003385</name>
</gene>
<feature type="transmembrane region" description="Helical" evidence="1">
    <location>
        <begin position="50"/>
        <end position="68"/>
    </location>
</feature>
<proteinExistence type="predicted"/>
<dbReference type="InterPro" id="IPR003675">
    <property type="entry name" value="Rce1/LyrA-like_dom"/>
</dbReference>
<sequence length="263" mass="27810">MTRDRRRLGEALISDDGLSRLLAKAPSWLVDKVPRDHHESDAAFRRRRRVTAGVSVAGAGLLGVSLSQKPDSPSFYALTLGVAGTWVAGGLASGPLHLGWVQTPKATLRRPLLTPVAGGAAAFGLFYAAALVARRIPPLAAAVTRVLRYAQQGNPALVTTTTLANGLAEEVFFRGALYAAVGVDHPVLKSSAVYTLATVATRNPALVLASVPMGLLFAFQRRVTGGIQAPALTHLTWSVLMLRYLPPLFADRPSIDAPVPAEP</sequence>
<reference evidence="3 4" key="1">
    <citation type="submission" date="2020-08" db="EMBL/GenBank/DDBJ databases">
        <title>Sequencing the genomes of 1000 actinobacteria strains.</title>
        <authorList>
            <person name="Klenk H.-P."/>
        </authorList>
    </citation>
    <scope>NUCLEOTIDE SEQUENCE [LARGE SCALE GENOMIC DNA]</scope>
    <source>
        <strain evidence="3 4">DSM 16678</strain>
    </source>
</reference>
<dbReference type="EMBL" id="JACIBU010000001">
    <property type="protein sequence ID" value="MBB3677650.1"/>
    <property type="molecule type" value="Genomic_DNA"/>
</dbReference>
<protein>
    <recommendedName>
        <fullName evidence="2">CAAX prenyl protease 2/Lysostaphin resistance protein A-like domain-containing protein</fullName>
    </recommendedName>
</protein>